<dbReference type="PROSITE" id="PS50110">
    <property type="entry name" value="RESPONSE_REGULATORY"/>
    <property type="match status" value="1"/>
</dbReference>
<comment type="domain">
    <text evidence="6">Contains a C-terminal catalytic domain, and an N-terminal region which modulates catalytic activity.</text>
</comment>
<dbReference type="EC" id="3.5.1.44" evidence="6"/>
<feature type="active site" evidence="6 7">
    <location>
        <position position="176"/>
    </location>
</feature>
<protein>
    <recommendedName>
        <fullName evidence="6">Protein-glutamate methylesterase/protein-glutamine glutaminase</fullName>
        <ecNumber evidence="6">3.1.1.61</ecNumber>
        <ecNumber evidence="6">3.5.1.44</ecNumber>
    </recommendedName>
</protein>
<dbReference type="PANTHER" id="PTHR42872">
    <property type="entry name" value="PROTEIN-GLUTAMATE METHYLESTERASE/PROTEIN-GLUTAMINE GLUTAMINASE"/>
    <property type="match status" value="1"/>
</dbReference>
<feature type="active site" evidence="6 7">
    <location>
        <position position="203"/>
    </location>
</feature>
<evidence type="ECO:0000256" key="4">
    <source>
        <dbReference type="ARBA" id="ARBA00022801"/>
    </source>
</evidence>
<dbReference type="HAMAP" id="MF_00099">
    <property type="entry name" value="CheB_chemtxs"/>
    <property type="match status" value="1"/>
</dbReference>
<dbReference type="GO" id="GO:0008984">
    <property type="term" value="F:protein-glutamate methylesterase activity"/>
    <property type="evidence" value="ECO:0007669"/>
    <property type="project" value="UniProtKB-UniRule"/>
</dbReference>
<dbReference type="EC" id="3.1.1.61" evidence="6"/>
<comment type="caution">
    <text evidence="11">The sequence shown here is derived from an EMBL/GenBank/DDBJ whole genome shotgun (WGS) entry which is preliminary data.</text>
</comment>
<feature type="domain" description="Response regulatory" evidence="9">
    <location>
        <begin position="9"/>
        <end position="127"/>
    </location>
</feature>
<evidence type="ECO:0000256" key="1">
    <source>
        <dbReference type="ARBA" id="ARBA00022490"/>
    </source>
</evidence>
<dbReference type="GO" id="GO:0005737">
    <property type="term" value="C:cytoplasm"/>
    <property type="evidence" value="ECO:0007669"/>
    <property type="project" value="UniProtKB-SubCell"/>
</dbReference>
<dbReference type="EMBL" id="SLZQ01000002">
    <property type="protein sequence ID" value="TCS38457.1"/>
    <property type="molecule type" value="Genomic_DNA"/>
</dbReference>
<feature type="domain" description="CheB-type methylesterase" evidence="10">
    <location>
        <begin position="164"/>
        <end position="347"/>
    </location>
</feature>
<dbReference type="CDD" id="cd16432">
    <property type="entry name" value="CheB_Rec"/>
    <property type="match status" value="1"/>
</dbReference>
<evidence type="ECO:0000256" key="5">
    <source>
        <dbReference type="ARBA" id="ARBA00048267"/>
    </source>
</evidence>
<evidence type="ECO:0000259" key="9">
    <source>
        <dbReference type="PROSITE" id="PS50110"/>
    </source>
</evidence>
<evidence type="ECO:0000256" key="2">
    <source>
        <dbReference type="ARBA" id="ARBA00022500"/>
    </source>
</evidence>
<evidence type="ECO:0000259" key="10">
    <source>
        <dbReference type="PROSITE" id="PS50122"/>
    </source>
</evidence>
<dbReference type="InterPro" id="IPR011006">
    <property type="entry name" value="CheY-like_superfamily"/>
</dbReference>
<dbReference type="RefSeq" id="WP_132257529.1">
    <property type="nucleotide sequence ID" value="NZ_SLZQ01000002.1"/>
</dbReference>
<dbReference type="OrthoDB" id="9793421at2"/>
<dbReference type="InterPro" id="IPR000673">
    <property type="entry name" value="Sig_transdc_resp-reg_Me-estase"/>
</dbReference>
<comment type="subcellular location">
    <subcellularLocation>
        <location evidence="6">Cytoplasm</location>
    </subcellularLocation>
</comment>
<dbReference type="Pfam" id="PF01339">
    <property type="entry name" value="CheB_methylest"/>
    <property type="match status" value="1"/>
</dbReference>
<accession>A0A4R3HYL1</accession>
<sequence>MTEKNGRTRVLVVDDSASVRELLVHILAADPAIDIVGCAADGEEALRMVQEKRPDVITMDLHMPNLDGIEATRLIMQACPTPVVIVSGSASRADVDASFRAIEAGALVVVQRPSGADQPAHQASASALLRAVKSMAEVKVVRRWPKERLRNKAAADLQEACASSAVSRRLALIGASTGGPAVIREILAEIPAGCAMPIVIVQHMSSGFVEGFAQWLSSASKFPVSIAKHGDMLADGLAYLAPDGFQMGITRDLRISLVRAAPEHGMCPSVSYLFRSVKKELCRNTAAVLLTGMGKDGAVELRRLKDDGAVTIVQDRSSAAVYGMPGEAIRQDAAQMILAPAEIGKVLRMFAQNMTARLPLAGQEGK</sequence>
<evidence type="ECO:0000256" key="3">
    <source>
        <dbReference type="ARBA" id="ARBA00022553"/>
    </source>
</evidence>
<keyword evidence="4 6" id="KW-0378">Hydrolase</keyword>
<dbReference type="CDD" id="cd17541">
    <property type="entry name" value="REC_CheB-like"/>
    <property type="match status" value="1"/>
</dbReference>
<keyword evidence="3 6" id="KW-0597">Phosphoprotein</keyword>
<comment type="function">
    <text evidence="6">Involved in chemotaxis. Part of a chemotaxis signal transduction system that modulates chemotaxis in response to various stimuli. Catalyzes the demethylation of specific methylglutamate residues introduced into the chemoreceptors (methyl-accepting chemotaxis proteins or MCP) by CheR. Also mediates the irreversible deamidation of specific glutamine residues to glutamic acid.</text>
</comment>
<keyword evidence="2 6" id="KW-0145">Chemotaxis</keyword>
<evidence type="ECO:0000256" key="7">
    <source>
        <dbReference type="PROSITE-ProRule" id="PRU00050"/>
    </source>
</evidence>
<proteinExistence type="inferred from homology"/>
<dbReference type="SUPFAM" id="SSF52172">
    <property type="entry name" value="CheY-like"/>
    <property type="match status" value="1"/>
</dbReference>
<dbReference type="NCBIfam" id="NF001965">
    <property type="entry name" value="PRK00742.1"/>
    <property type="match status" value="1"/>
</dbReference>
<organism evidence="11 12">
    <name type="scientific">Paucimonas lemoignei</name>
    <name type="common">Pseudomonas lemoignei</name>
    <dbReference type="NCBI Taxonomy" id="29443"/>
    <lineage>
        <taxon>Bacteria</taxon>
        <taxon>Pseudomonadati</taxon>
        <taxon>Pseudomonadota</taxon>
        <taxon>Betaproteobacteria</taxon>
        <taxon>Burkholderiales</taxon>
        <taxon>Burkholderiaceae</taxon>
        <taxon>Paucimonas</taxon>
    </lineage>
</organism>
<reference evidence="11 12" key="1">
    <citation type="submission" date="2019-03" db="EMBL/GenBank/DDBJ databases">
        <title>Genomic Encyclopedia of Type Strains, Phase IV (KMG-IV): sequencing the most valuable type-strain genomes for metagenomic binning, comparative biology and taxonomic classification.</title>
        <authorList>
            <person name="Goeker M."/>
        </authorList>
    </citation>
    <scope>NUCLEOTIDE SEQUENCE [LARGE SCALE GENOMIC DNA]</scope>
    <source>
        <strain evidence="11 12">DSM 7445</strain>
    </source>
</reference>
<dbReference type="GO" id="GO:0006935">
    <property type="term" value="P:chemotaxis"/>
    <property type="evidence" value="ECO:0007669"/>
    <property type="project" value="UniProtKB-UniRule"/>
</dbReference>
<dbReference type="GO" id="GO:0050568">
    <property type="term" value="F:protein-glutamine glutaminase activity"/>
    <property type="evidence" value="ECO:0007669"/>
    <property type="project" value="UniProtKB-UniRule"/>
</dbReference>
<dbReference type="Proteomes" id="UP000295382">
    <property type="component" value="Unassembled WGS sequence"/>
</dbReference>
<keyword evidence="1 6" id="KW-0963">Cytoplasm</keyword>
<comment type="PTM">
    <text evidence="6">Phosphorylated by CheA. Phosphorylation of the N-terminal regulatory domain activates the methylesterase activity.</text>
</comment>
<name>A0A4R3HYL1_PAULE</name>
<dbReference type="PANTHER" id="PTHR42872:SF6">
    <property type="entry name" value="PROTEIN-GLUTAMATE METHYLESTERASE_PROTEIN-GLUTAMINE GLUTAMINASE"/>
    <property type="match status" value="1"/>
</dbReference>
<dbReference type="AlphaFoldDB" id="A0A4R3HYL1"/>
<comment type="catalytic activity">
    <reaction evidence="6">
        <text>L-glutaminyl-[protein] + H2O = L-glutamyl-[protein] + NH4(+)</text>
        <dbReference type="Rhea" id="RHEA:16441"/>
        <dbReference type="Rhea" id="RHEA-COMP:10207"/>
        <dbReference type="Rhea" id="RHEA-COMP:10208"/>
        <dbReference type="ChEBI" id="CHEBI:15377"/>
        <dbReference type="ChEBI" id="CHEBI:28938"/>
        <dbReference type="ChEBI" id="CHEBI:29973"/>
        <dbReference type="ChEBI" id="CHEBI:30011"/>
        <dbReference type="EC" id="3.5.1.44"/>
    </reaction>
</comment>
<evidence type="ECO:0000313" key="11">
    <source>
        <dbReference type="EMBL" id="TCS38457.1"/>
    </source>
</evidence>
<comment type="catalytic activity">
    <reaction evidence="5 6">
        <text>[protein]-L-glutamate 5-O-methyl ester + H2O = L-glutamyl-[protein] + methanol + H(+)</text>
        <dbReference type="Rhea" id="RHEA:23236"/>
        <dbReference type="Rhea" id="RHEA-COMP:10208"/>
        <dbReference type="Rhea" id="RHEA-COMP:10311"/>
        <dbReference type="ChEBI" id="CHEBI:15377"/>
        <dbReference type="ChEBI" id="CHEBI:15378"/>
        <dbReference type="ChEBI" id="CHEBI:17790"/>
        <dbReference type="ChEBI" id="CHEBI:29973"/>
        <dbReference type="ChEBI" id="CHEBI:82795"/>
        <dbReference type="EC" id="3.1.1.61"/>
    </reaction>
</comment>
<feature type="active site" evidence="6 7">
    <location>
        <position position="296"/>
    </location>
</feature>
<evidence type="ECO:0000313" key="12">
    <source>
        <dbReference type="Proteomes" id="UP000295382"/>
    </source>
</evidence>
<feature type="modified residue" description="4-aspartylphosphate" evidence="6 8">
    <location>
        <position position="60"/>
    </location>
</feature>
<dbReference type="InterPro" id="IPR001789">
    <property type="entry name" value="Sig_transdc_resp-reg_receiver"/>
</dbReference>
<dbReference type="GO" id="GO:0000156">
    <property type="term" value="F:phosphorelay response regulator activity"/>
    <property type="evidence" value="ECO:0007669"/>
    <property type="project" value="InterPro"/>
</dbReference>
<dbReference type="Gene3D" id="3.40.50.180">
    <property type="entry name" value="Methylesterase CheB, C-terminal domain"/>
    <property type="match status" value="1"/>
</dbReference>
<comment type="similarity">
    <text evidence="6">Belongs to the CheB family.</text>
</comment>
<evidence type="ECO:0000256" key="8">
    <source>
        <dbReference type="PROSITE-ProRule" id="PRU00169"/>
    </source>
</evidence>
<dbReference type="PROSITE" id="PS50122">
    <property type="entry name" value="CHEB"/>
    <property type="match status" value="1"/>
</dbReference>
<dbReference type="SUPFAM" id="SSF52738">
    <property type="entry name" value="Methylesterase CheB, C-terminal domain"/>
    <property type="match status" value="1"/>
</dbReference>
<dbReference type="PIRSF" id="PIRSF000876">
    <property type="entry name" value="RR_chemtxs_CheB"/>
    <property type="match status" value="1"/>
</dbReference>
<keyword evidence="12" id="KW-1185">Reference proteome</keyword>
<gene>
    <name evidence="6" type="primary">cheB</name>
    <name evidence="11" type="ORF">EDC30_102196</name>
</gene>
<dbReference type="InterPro" id="IPR008248">
    <property type="entry name" value="CheB-like"/>
</dbReference>
<dbReference type="Gene3D" id="3.40.50.2300">
    <property type="match status" value="1"/>
</dbReference>
<evidence type="ECO:0000256" key="6">
    <source>
        <dbReference type="HAMAP-Rule" id="MF_00099"/>
    </source>
</evidence>
<dbReference type="Pfam" id="PF00072">
    <property type="entry name" value="Response_reg"/>
    <property type="match status" value="1"/>
</dbReference>
<dbReference type="SMART" id="SM00448">
    <property type="entry name" value="REC"/>
    <property type="match status" value="1"/>
</dbReference>
<dbReference type="InterPro" id="IPR035909">
    <property type="entry name" value="CheB_C"/>
</dbReference>